<gene>
    <name evidence="2" type="ORF">PF005_g14371</name>
</gene>
<name>A0A6A3XJ45_9STRA</name>
<organism evidence="2 3">
    <name type="scientific">Phytophthora fragariae</name>
    <dbReference type="NCBI Taxonomy" id="53985"/>
    <lineage>
        <taxon>Eukaryota</taxon>
        <taxon>Sar</taxon>
        <taxon>Stramenopiles</taxon>
        <taxon>Oomycota</taxon>
        <taxon>Peronosporomycetes</taxon>
        <taxon>Peronosporales</taxon>
        <taxon>Peronosporaceae</taxon>
        <taxon>Phytophthora</taxon>
    </lineage>
</organism>
<feature type="compositionally biased region" description="Pro residues" evidence="1">
    <location>
        <begin position="203"/>
        <end position="212"/>
    </location>
</feature>
<dbReference type="AlphaFoldDB" id="A0A6A3XJ45"/>
<feature type="compositionally biased region" description="Basic and acidic residues" evidence="1">
    <location>
        <begin position="1"/>
        <end position="10"/>
    </location>
</feature>
<dbReference type="Proteomes" id="UP000433483">
    <property type="component" value="Unassembled WGS sequence"/>
</dbReference>
<feature type="region of interest" description="Disordered" evidence="1">
    <location>
        <begin position="197"/>
        <end position="243"/>
    </location>
</feature>
<evidence type="ECO:0000313" key="3">
    <source>
        <dbReference type="Proteomes" id="UP000433483"/>
    </source>
</evidence>
<feature type="compositionally biased region" description="Polar residues" evidence="1">
    <location>
        <begin position="129"/>
        <end position="160"/>
    </location>
</feature>
<sequence length="334" mass="36488">MKEGTDRQCRADVSTYPAADQTVMPAKSPDATRPLLTPARMLPFQPPVCSLVRRRGHRKSSSRPGLVRMQVEVQDVYNAAGSDTQLANSAVTRTASSQVMSPIRAQRSTDVASGVDDTTGQDEDEVLTNPDNATQRLAESVQRSRTFSNGDSATDQTDSALSHDETERLVRSLAGTRGGRTLIRVLLEGLSHLAHSVSAPSIGNPPPQPPSDPGSEGSSHGGRDPDEQSQGSAALLDNTFPGGRYDNRELAEYTKVLRNSAPIQLPQLYSKSDYKAWKSEVPLHFEPRGLGDITYGGKRYDVVEGLRRQKYTAGGTRLARTRHFRRSRCRCRST</sequence>
<keyword evidence="3" id="KW-1185">Reference proteome</keyword>
<proteinExistence type="predicted"/>
<accession>A0A6A3XJ45</accession>
<evidence type="ECO:0000256" key="1">
    <source>
        <dbReference type="SAM" id="MobiDB-lite"/>
    </source>
</evidence>
<comment type="caution">
    <text evidence="2">The sequence shown here is derived from an EMBL/GenBank/DDBJ whole genome shotgun (WGS) entry which is preliminary data.</text>
</comment>
<feature type="region of interest" description="Disordered" evidence="1">
    <location>
        <begin position="93"/>
        <end position="166"/>
    </location>
</feature>
<dbReference type="EMBL" id="QXGB01000843">
    <property type="protein sequence ID" value="KAE9202993.1"/>
    <property type="molecule type" value="Genomic_DNA"/>
</dbReference>
<protein>
    <submittedName>
        <fullName evidence="2">Uncharacterized protein</fullName>
    </submittedName>
</protein>
<evidence type="ECO:0000313" key="2">
    <source>
        <dbReference type="EMBL" id="KAE9202993.1"/>
    </source>
</evidence>
<feature type="region of interest" description="Disordered" evidence="1">
    <location>
        <begin position="1"/>
        <end position="41"/>
    </location>
</feature>
<reference evidence="2 3" key="1">
    <citation type="submission" date="2018-08" db="EMBL/GenBank/DDBJ databases">
        <title>Genomic investigation of the strawberry pathogen Phytophthora fragariae indicates pathogenicity is determined by transcriptional variation in three key races.</title>
        <authorList>
            <person name="Adams T.M."/>
            <person name="Armitage A.D."/>
            <person name="Sobczyk M.K."/>
            <person name="Bates H.J."/>
            <person name="Dunwell J.M."/>
            <person name="Nellist C.F."/>
            <person name="Harrison R.J."/>
        </authorList>
    </citation>
    <scope>NUCLEOTIDE SEQUENCE [LARGE SCALE GENOMIC DNA]</scope>
    <source>
        <strain evidence="2 3">NOV-27</strain>
    </source>
</reference>
<feature type="compositionally biased region" description="Polar residues" evidence="1">
    <location>
        <begin position="93"/>
        <end position="111"/>
    </location>
</feature>